<organism evidence="3 4">
    <name type="scientific">Rhodococcus oxybenzonivorans</name>
    <dbReference type="NCBI Taxonomy" id="1990687"/>
    <lineage>
        <taxon>Bacteria</taxon>
        <taxon>Bacillati</taxon>
        <taxon>Actinomycetota</taxon>
        <taxon>Actinomycetes</taxon>
        <taxon>Mycobacteriales</taxon>
        <taxon>Nocardiaceae</taxon>
        <taxon>Rhodococcus</taxon>
    </lineage>
</organism>
<proteinExistence type="predicted"/>
<feature type="signal peptide" evidence="1">
    <location>
        <begin position="1"/>
        <end position="28"/>
    </location>
</feature>
<dbReference type="Pfam" id="PF24837">
    <property type="entry name" value="AMIN-like"/>
    <property type="match status" value="1"/>
</dbReference>
<gene>
    <name evidence="3" type="ORF">CBI38_29345</name>
</gene>
<evidence type="ECO:0000256" key="1">
    <source>
        <dbReference type="SAM" id="SignalP"/>
    </source>
</evidence>
<evidence type="ECO:0000313" key="3">
    <source>
        <dbReference type="EMBL" id="AWK75049.1"/>
    </source>
</evidence>
<feature type="chain" id="PRO_5039692056" description="AMIN-like domain-containing protein" evidence="1">
    <location>
        <begin position="29"/>
        <end position="213"/>
    </location>
</feature>
<reference evidence="3 4" key="1">
    <citation type="submission" date="2017-05" db="EMBL/GenBank/DDBJ databases">
        <title>Isolation of Rhodococcus sp. S2-17 biodegrading of BP-3.</title>
        <authorList>
            <person name="Lee Y."/>
            <person name="Kim K.H."/>
            <person name="Chun B.H."/>
            <person name="Jung H.S."/>
            <person name="Jeon C.O."/>
        </authorList>
    </citation>
    <scope>NUCLEOTIDE SEQUENCE [LARGE SCALE GENOMIC DNA]</scope>
    <source>
        <strain evidence="3 4">S2-17</strain>
    </source>
</reference>
<evidence type="ECO:0000259" key="2">
    <source>
        <dbReference type="Pfam" id="PF24837"/>
    </source>
</evidence>
<accession>A0A2S2C2F1</accession>
<keyword evidence="4" id="KW-1185">Reference proteome</keyword>
<dbReference type="OrthoDB" id="4475580at2"/>
<name>A0A2S2C2F1_9NOCA</name>
<dbReference type="EMBL" id="CP021354">
    <property type="protein sequence ID" value="AWK75049.1"/>
    <property type="molecule type" value="Genomic_DNA"/>
</dbReference>
<dbReference type="PROSITE" id="PS51257">
    <property type="entry name" value="PROKAR_LIPOPROTEIN"/>
    <property type="match status" value="1"/>
</dbReference>
<protein>
    <recommendedName>
        <fullName evidence="2">AMIN-like domain-containing protein</fullName>
    </recommendedName>
</protein>
<evidence type="ECO:0000313" key="4">
    <source>
        <dbReference type="Proteomes" id="UP000245711"/>
    </source>
</evidence>
<feature type="domain" description="AMIN-like" evidence="2">
    <location>
        <begin position="102"/>
        <end position="213"/>
    </location>
</feature>
<keyword evidence="1" id="KW-0732">Signal</keyword>
<dbReference type="Proteomes" id="UP000245711">
    <property type="component" value="Chromosome"/>
</dbReference>
<dbReference type="RefSeq" id="WP_109334537.1">
    <property type="nucleotide sequence ID" value="NZ_CP021354.1"/>
</dbReference>
<sequence length="213" mass="21817">MLAARRNNVSVAALALCLPVLTLSTACGGGPAENPPSTAAVETTRDGQCQQFESFSGQLLVGNPPPVRTGLVPVQPGELLPGPARPRLDSVDLEPTLDGETVTFSLGGDGSMGWSVRFVQTPFLRGTDGAVPILGSCILQIDLTSVDSNKAGDGPGLPMRLTPDGDAAAVVEVLTYSSSGTVTQSFVGTRSSTPEVTVDTSTDNRAITVAVAH</sequence>
<dbReference type="KEGG" id="roz:CBI38_29345"/>
<dbReference type="AlphaFoldDB" id="A0A2S2C2F1"/>
<dbReference type="InterPro" id="IPR056303">
    <property type="entry name" value="AMIN-like"/>
</dbReference>